<keyword evidence="1" id="KW-0378">Hydrolase</keyword>
<dbReference type="AlphaFoldDB" id="A0A0L7KS36"/>
<sequence>MVSMSEFWVQYDDESTASDMFKISTALNKEPLIAHTGNVECGDIVAAPLDDAIYRAKVLKLLPRGMLRVLPEGLCEQTPPLAMRCRLAALAPPTLLDPHGQWSAPAKTCFRQLCASGPLLGKILLREGYAISCEESYESKVRTSQLHGCTTLNTANDLNLAQKRAYNKEQTKLAFSQLREIEPPPLESTLHTLMYASREKSVNIDAELRRDTSGTRYVSALCGLGSAEDGSPYFPEHDLLLNIDADMSVDDIGSLRRDTSGTRYVSALCGLGSAEDGSPYFPEHDLLLNIDADMSVDDIGSLRRDTSGTRYVSALCGLGSAEDGSPYFPEHDLLLNIDADMSSVPNAWAWRSVPEDELLEINVPEMVERAVVYPLHSPQELHPVSRDHLMALKRENDNLKLL</sequence>
<dbReference type="PANTHER" id="PTHR22948:SF29">
    <property type="entry name" value="FI02030P-RELATED"/>
    <property type="match status" value="1"/>
</dbReference>
<dbReference type="PANTHER" id="PTHR22948">
    <property type="entry name" value="TUDOR DOMAIN CONTAINING PROTEIN"/>
    <property type="match status" value="1"/>
</dbReference>
<evidence type="ECO:0000313" key="2">
    <source>
        <dbReference type="Proteomes" id="UP000037510"/>
    </source>
</evidence>
<proteinExistence type="predicted"/>
<name>A0A0L7KS36_OPEBR</name>
<keyword evidence="1" id="KW-0347">Helicase</keyword>
<protein>
    <submittedName>
        <fullName evidence="1">Putative ATP-dependent RNA helicase spindle-E</fullName>
    </submittedName>
</protein>
<accession>A0A0L7KS36</accession>
<keyword evidence="2" id="KW-1185">Reference proteome</keyword>
<feature type="non-terminal residue" evidence="1">
    <location>
        <position position="402"/>
    </location>
</feature>
<evidence type="ECO:0000313" key="1">
    <source>
        <dbReference type="EMBL" id="KOB65905.1"/>
    </source>
</evidence>
<keyword evidence="1" id="KW-0547">Nucleotide-binding</keyword>
<gene>
    <name evidence="1" type="ORF">OBRU01_22149</name>
</gene>
<comment type="caution">
    <text evidence="1">The sequence shown here is derived from an EMBL/GenBank/DDBJ whole genome shotgun (WGS) entry which is preliminary data.</text>
</comment>
<keyword evidence="1" id="KW-0067">ATP-binding</keyword>
<organism evidence="1 2">
    <name type="scientific">Operophtera brumata</name>
    <name type="common">Winter moth</name>
    <name type="synonym">Phalaena brumata</name>
    <dbReference type="NCBI Taxonomy" id="104452"/>
    <lineage>
        <taxon>Eukaryota</taxon>
        <taxon>Metazoa</taxon>
        <taxon>Ecdysozoa</taxon>
        <taxon>Arthropoda</taxon>
        <taxon>Hexapoda</taxon>
        <taxon>Insecta</taxon>
        <taxon>Pterygota</taxon>
        <taxon>Neoptera</taxon>
        <taxon>Endopterygota</taxon>
        <taxon>Lepidoptera</taxon>
        <taxon>Glossata</taxon>
        <taxon>Ditrysia</taxon>
        <taxon>Geometroidea</taxon>
        <taxon>Geometridae</taxon>
        <taxon>Larentiinae</taxon>
        <taxon>Operophtera</taxon>
    </lineage>
</organism>
<dbReference type="Proteomes" id="UP000037510">
    <property type="component" value="Unassembled WGS sequence"/>
</dbReference>
<dbReference type="GO" id="GO:0004386">
    <property type="term" value="F:helicase activity"/>
    <property type="evidence" value="ECO:0007669"/>
    <property type="project" value="UniProtKB-KW"/>
</dbReference>
<reference evidence="1 2" key="1">
    <citation type="journal article" date="2015" name="Genome Biol. Evol.">
        <title>The genome of winter moth (Operophtera brumata) provides a genomic perspective on sexual dimorphism and phenology.</title>
        <authorList>
            <person name="Derks M.F."/>
            <person name="Smit S."/>
            <person name="Salis L."/>
            <person name="Schijlen E."/>
            <person name="Bossers A."/>
            <person name="Mateman C."/>
            <person name="Pijl A.S."/>
            <person name="de Ridder D."/>
            <person name="Groenen M.A."/>
            <person name="Visser M.E."/>
            <person name="Megens H.J."/>
        </authorList>
    </citation>
    <scope>NUCLEOTIDE SEQUENCE [LARGE SCALE GENOMIC DNA]</scope>
    <source>
        <strain evidence="1">WM2013NL</strain>
        <tissue evidence="1">Head and thorax</tissue>
    </source>
</reference>
<dbReference type="EMBL" id="JTDY01006545">
    <property type="protein sequence ID" value="KOB65905.1"/>
    <property type="molecule type" value="Genomic_DNA"/>
</dbReference>
<dbReference type="STRING" id="104452.A0A0L7KS36"/>
<dbReference type="InterPro" id="IPR050621">
    <property type="entry name" value="Tudor_domain_containing"/>
</dbReference>